<sequence>MSSGLCLLSADAFLDTTVVLSPIVACSVRLFAPASKASTVSRNYVFIKDRILVAVSCIFPSLFGRLECWCVVCLLAACPAGQGATEIRRND</sequence>
<organism evidence="3 5">
    <name type="scientific">Bursaphelenchus xylophilus</name>
    <name type="common">Pinewood nematode worm</name>
    <name type="synonym">Aphelenchoides xylophilus</name>
    <dbReference type="NCBI Taxonomy" id="6326"/>
    <lineage>
        <taxon>Eukaryota</taxon>
        <taxon>Metazoa</taxon>
        <taxon>Ecdysozoa</taxon>
        <taxon>Nematoda</taxon>
        <taxon>Chromadorea</taxon>
        <taxon>Rhabditida</taxon>
        <taxon>Tylenchina</taxon>
        <taxon>Tylenchomorpha</taxon>
        <taxon>Aphelenchoidea</taxon>
        <taxon>Aphelenchoididae</taxon>
        <taxon>Bursaphelenchus</taxon>
    </lineage>
</organism>
<evidence type="ECO:0000313" key="5">
    <source>
        <dbReference type="WBParaSite" id="BXY_1310000.1"/>
    </source>
</evidence>
<evidence type="ECO:0000313" key="4">
    <source>
        <dbReference type="Proteomes" id="UP000659654"/>
    </source>
</evidence>
<evidence type="ECO:0000313" key="3">
    <source>
        <dbReference type="Proteomes" id="UP000095284"/>
    </source>
</evidence>
<dbReference type="Proteomes" id="UP000582659">
    <property type="component" value="Unassembled WGS sequence"/>
</dbReference>
<gene>
    <name evidence="1" type="ORF">BXYJ_LOCUS6139</name>
</gene>
<evidence type="ECO:0000313" key="1">
    <source>
        <dbReference type="EMBL" id="CAD5220359.1"/>
    </source>
</evidence>
<reference evidence="5" key="1">
    <citation type="submission" date="2016-11" db="UniProtKB">
        <authorList>
            <consortium name="WormBaseParasite"/>
        </authorList>
    </citation>
    <scope>IDENTIFICATION</scope>
</reference>
<dbReference type="EMBL" id="CAJFCV020000003">
    <property type="protein sequence ID" value="CAG9106433.1"/>
    <property type="molecule type" value="Genomic_DNA"/>
</dbReference>
<dbReference type="Proteomes" id="UP000095284">
    <property type="component" value="Unplaced"/>
</dbReference>
<dbReference type="WBParaSite" id="BXY_1310000.1">
    <property type="protein sequence ID" value="BXY_1310000.1"/>
    <property type="gene ID" value="BXY_1310000"/>
</dbReference>
<keyword evidence="4" id="KW-1185">Reference proteome</keyword>
<proteinExistence type="predicted"/>
<reference evidence="2" key="2">
    <citation type="submission" date="2020-08" db="EMBL/GenBank/DDBJ databases">
        <authorList>
            <person name="Kikuchi T."/>
        </authorList>
    </citation>
    <scope>NUCLEOTIDE SEQUENCE</scope>
    <source>
        <strain evidence="1">Ka4C1</strain>
    </source>
</reference>
<dbReference type="EMBL" id="CAJFDI010000003">
    <property type="protein sequence ID" value="CAD5220359.1"/>
    <property type="molecule type" value="Genomic_DNA"/>
</dbReference>
<name>A0A1I7SJ76_BURXY</name>
<evidence type="ECO:0000313" key="2">
    <source>
        <dbReference type="EMBL" id="CAG9106433.1"/>
    </source>
</evidence>
<protein>
    <submittedName>
        <fullName evidence="1">(pine wood nematode) hypothetical protein</fullName>
    </submittedName>
</protein>
<accession>A0A1I7SJ76</accession>
<dbReference type="AlphaFoldDB" id="A0A1I7SJ76"/>
<dbReference type="Proteomes" id="UP000659654">
    <property type="component" value="Unassembled WGS sequence"/>
</dbReference>